<comment type="caution">
    <text evidence="7">The sequence shown here is derived from an EMBL/GenBank/DDBJ whole genome shotgun (WGS) entry which is preliminary data.</text>
</comment>
<dbReference type="AlphaFoldDB" id="A0ABD0M2E8"/>
<proteinExistence type="inferred from homology"/>
<name>A0ABD0M2E8_9CAEN</name>
<evidence type="ECO:0000256" key="4">
    <source>
        <dbReference type="ARBA" id="ARBA00022454"/>
    </source>
</evidence>
<comment type="subcellular location">
    <subcellularLocation>
        <location evidence="2">Chromosome</location>
    </subcellularLocation>
    <subcellularLocation>
        <location evidence="1">Nucleus</location>
    </subcellularLocation>
</comment>
<keyword evidence="8" id="KW-1185">Reference proteome</keyword>
<dbReference type="Proteomes" id="UP001519460">
    <property type="component" value="Unassembled WGS sequence"/>
</dbReference>
<evidence type="ECO:0000256" key="5">
    <source>
        <dbReference type="ARBA" id="ARBA00023242"/>
    </source>
</evidence>
<dbReference type="GO" id="GO:0005634">
    <property type="term" value="C:nucleus"/>
    <property type="evidence" value="ECO:0007669"/>
    <property type="project" value="UniProtKB-SubCell"/>
</dbReference>
<dbReference type="InterPro" id="IPR038751">
    <property type="entry name" value="INTS8"/>
</dbReference>
<evidence type="ECO:0000313" key="7">
    <source>
        <dbReference type="EMBL" id="KAK7505725.1"/>
    </source>
</evidence>
<evidence type="ECO:0000256" key="3">
    <source>
        <dbReference type="ARBA" id="ARBA00007147"/>
    </source>
</evidence>
<comment type="similarity">
    <text evidence="3">Belongs to the Integrator subunit 8 family.</text>
</comment>
<reference evidence="7 8" key="1">
    <citation type="journal article" date="2023" name="Sci. Data">
        <title>Genome assembly of the Korean intertidal mud-creeper Batillaria attramentaria.</title>
        <authorList>
            <person name="Patra A.K."/>
            <person name="Ho P.T."/>
            <person name="Jun S."/>
            <person name="Lee S.J."/>
            <person name="Kim Y."/>
            <person name="Won Y.J."/>
        </authorList>
    </citation>
    <scope>NUCLEOTIDE SEQUENCE [LARGE SCALE GENOMIC DNA]</scope>
    <source>
        <strain evidence="7">Wonlab-2016</strain>
    </source>
</reference>
<dbReference type="GO" id="GO:0005694">
    <property type="term" value="C:chromosome"/>
    <property type="evidence" value="ECO:0007669"/>
    <property type="project" value="UniProtKB-SubCell"/>
</dbReference>
<keyword evidence="4" id="KW-0158">Chromosome</keyword>
<evidence type="ECO:0000259" key="6">
    <source>
        <dbReference type="Pfam" id="PF25756"/>
    </source>
</evidence>
<protein>
    <recommendedName>
        <fullName evidence="6">INTS8 TPR repeats domain-containing protein</fullName>
    </recommendedName>
</protein>
<dbReference type="PANTHER" id="PTHR13350">
    <property type="entry name" value="INTEGRATOR COMPLEX SUBUNIT 8"/>
    <property type="match status" value="1"/>
</dbReference>
<accession>A0ABD0M2E8</accession>
<dbReference type="EMBL" id="JACVVK020000009">
    <property type="protein sequence ID" value="KAK7505725.1"/>
    <property type="molecule type" value="Genomic_DNA"/>
</dbReference>
<feature type="domain" description="INTS8 TPR repeats" evidence="6">
    <location>
        <begin position="517"/>
        <end position="1018"/>
    </location>
</feature>
<keyword evidence="5" id="KW-0539">Nucleus</keyword>
<evidence type="ECO:0000256" key="1">
    <source>
        <dbReference type="ARBA" id="ARBA00004123"/>
    </source>
</evidence>
<evidence type="ECO:0000256" key="2">
    <source>
        <dbReference type="ARBA" id="ARBA00004286"/>
    </source>
</evidence>
<evidence type="ECO:0000313" key="8">
    <source>
        <dbReference type="Proteomes" id="UP001519460"/>
    </source>
</evidence>
<gene>
    <name evidence="7" type="ORF">BaRGS_00002996</name>
</gene>
<dbReference type="InterPro" id="IPR057980">
    <property type="entry name" value="TPR_INTS8"/>
</dbReference>
<sequence length="1020" mass="114629">MTDIQVPRGAGPGLGPNALPPVSWFEFVLNDKLLDEHLSRENPEPSASQLVVQFMQQAEVEMAALIQNTREQSAAGVVQPLGVGDIKVENGEGIVEESKKVKALRLLALKVACHLGWDLTILEKSVPTPIVQALLIELLKVAAPQLIDNIHSPDLEDTTMSDSALFAVHLFHRWCVRSVVRDSFPTRPTKQNFVPLPGQADPNSVMAAATETIIRKFKEQLPSSISFLEKCCQDQPSVKMPAAASFVIPTEDTDTMSSWQHVVSVPSGEVVCQIAFDLGSLYFYQGEYRKAFEKFRTCKQILNKLEKQVYCNISMDRLRGYLTSCSSLLGVTMETQAPSLFEKAEASRKKQFQGIVFILMEDNLKHELSMAYRNSIQDELSASGQSQLHIQVCLCNLVRTVVEGKAVVTPIVDALGSADEDIHLFLVKILSEVMKGSSTTQRSNLKCFIWHLIELLPPESPFSRIVVNSDLAAYFNEAEMAEMAVEDIDSDQLYLHDLGMDVATAPTSYPSTRESSYNVSDVEGQLLAVYEPSVIRDLLTDLHENRGLHPSQIIALNDRWKVPKEIRQGLVYLPDAEFKQAYVYVLIAKARHCMDLSIFERARQLLMEADSVVADLSYVLSKHVRWQVLLADLLQYFISETVTDSSTLQDLVKKTKTCITSIRLQQDILPSSEVLEQCTAFLLNIGDWDYLSNLENTANGFIEMSRLLACACKELSQMKNARKAARELWEVLVTIYLTNAQHKRSAGGRDSGMVRDNQLGGRDSAMVREAQLGMLSKDVFFAYVKKIKEPTILTLLISAFAKLFGILKDDVTSDINTEHMSLWPTAVSSANMMNNAAVEDTLKTVMAHALKVNPTNPAWLRTQADIYFVENQFSTAMKFYLEAGVVATDFFSTPVPHSLYDDQLYRRMIKCCSYLQCHTQVAVLCQFLDEADYSAAFKALQERNTYDAMDAYYCCIWDITILEFLVHLHTRKGEMDKRQCALRALSQMDLNTNNPEEIQRRAIHVRKTKFLRALAKQYVA</sequence>
<organism evidence="7 8">
    <name type="scientific">Batillaria attramentaria</name>
    <dbReference type="NCBI Taxonomy" id="370345"/>
    <lineage>
        <taxon>Eukaryota</taxon>
        <taxon>Metazoa</taxon>
        <taxon>Spiralia</taxon>
        <taxon>Lophotrochozoa</taxon>
        <taxon>Mollusca</taxon>
        <taxon>Gastropoda</taxon>
        <taxon>Caenogastropoda</taxon>
        <taxon>Sorbeoconcha</taxon>
        <taxon>Cerithioidea</taxon>
        <taxon>Batillariidae</taxon>
        <taxon>Batillaria</taxon>
    </lineage>
</organism>
<dbReference type="Pfam" id="PF25756">
    <property type="entry name" value="TPR_INTS8"/>
    <property type="match status" value="1"/>
</dbReference>
<dbReference type="PANTHER" id="PTHR13350:SF1">
    <property type="entry name" value="INTEGRATOR COMPLEX SUBUNIT 8"/>
    <property type="match status" value="1"/>
</dbReference>